<evidence type="ECO:0000313" key="1">
    <source>
        <dbReference type="EMBL" id="GAG07055.1"/>
    </source>
</evidence>
<organism evidence="1">
    <name type="scientific">marine sediment metagenome</name>
    <dbReference type="NCBI Taxonomy" id="412755"/>
    <lineage>
        <taxon>unclassified sequences</taxon>
        <taxon>metagenomes</taxon>
        <taxon>ecological metagenomes</taxon>
    </lineage>
</organism>
<reference evidence="1" key="1">
    <citation type="journal article" date="2014" name="Front. Microbiol.">
        <title>High frequency of phylogenetically diverse reductive dehalogenase-homologous genes in deep subseafloor sedimentary metagenomes.</title>
        <authorList>
            <person name="Kawai M."/>
            <person name="Futagami T."/>
            <person name="Toyoda A."/>
            <person name="Takaki Y."/>
            <person name="Nishi S."/>
            <person name="Hori S."/>
            <person name="Arai W."/>
            <person name="Tsubouchi T."/>
            <person name="Morono Y."/>
            <person name="Uchiyama I."/>
            <person name="Ito T."/>
            <person name="Fujiyama A."/>
            <person name="Inagaki F."/>
            <person name="Takami H."/>
        </authorList>
    </citation>
    <scope>NUCLEOTIDE SEQUENCE</scope>
    <source>
        <strain evidence="1">Expedition CK06-06</strain>
    </source>
</reference>
<dbReference type="AlphaFoldDB" id="X0UN33"/>
<gene>
    <name evidence="1" type="ORF">S01H1_38689</name>
</gene>
<comment type="caution">
    <text evidence="1">The sequence shown here is derived from an EMBL/GenBank/DDBJ whole genome shotgun (WGS) entry which is preliminary data.</text>
</comment>
<protein>
    <submittedName>
        <fullName evidence="1">Uncharacterized protein</fullName>
    </submittedName>
</protein>
<sequence length="58" mass="6728">HYNLAVAYAKKQWYELALLEAEKTFELRPTPENYQLQELIRQRKDLESLSPAPATPPG</sequence>
<feature type="non-terminal residue" evidence="1">
    <location>
        <position position="1"/>
    </location>
</feature>
<name>X0UN33_9ZZZZ</name>
<dbReference type="EMBL" id="BARS01024370">
    <property type="protein sequence ID" value="GAG07055.1"/>
    <property type="molecule type" value="Genomic_DNA"/>
</dbReference>
<proteinExistence type="predicted"/>
<accession>X0UN33</accession>